<keyword evidence="2" id="KW-1185">Reference proteome</keyword>
<dbReference type="EMBL" id="VTFY01000004">
    <property type="protein sequence ID" value="MRX82266.1"/>
    <property type="molecule type" value="Genomic_DNA"/>
</dbReference>
<comment type="caution">
    <text evidence="1">The sequence shown here is derived from an EMBL/GenBank/DDBJ whole genome shotgun (WGS) entry which is preliminary data.</text>
</comment>
<dbReference type="AlphaFoldDB" id="A0A6N7RLY4"/>
<protein>
    <submittedName>
        <fullName evidence="1">Uncharacterized protein</fullName>
    </submittedName>
</protein>
<dbReference type="Proteomes" id="UP000438093">
    <property type="component" value="Unassembled WGS sequence"/>
</dbReference>
<evidence type="ECO:0000313" key="2">
    <source>
        <dbReference type="Proteomes" id="UP000438093"/>
    </source>
</evidence>
<accession>A0A6N7RLY4</accession>
<reference evidence="2" key="1">
    <citation type="submission" date="2019-08" db="EMBL/GenBank/DDBJ databases">
        <title>Arthrobacter sp. nov., isolated from plateau pika and Tibetan wild ass.</title>
        <authorList>
            <person name="Ge Y."/>
        </authorList>
    </citation>
    <scope>NUCLEOTIDE SEQUENCE [LARGE SCALE GENOMIC DNA]</scope>
    <source>
        <strain evidence="2">HF-4214</strain>
    </source>
</reference>
<sequence length="76" mass="8470">MEAIIVALITGGVTVLGVVIANGKQSAVMGEKIEALSERVEKHNNVIERVYKLEEQPRACAEKFKTLFSDIERLER</sequence>
<proteinExistence type="predicted"/>
<gene>
    <name evidence="1" type="ORF">GJG86_07140</name>
</gene>
<dbReference type="RefSeq" id="WP_154333134.1">
    <property type="nucleotide sequence ID" value="NZ_VTFY01000004.1"/>
</dbReference>
<evidence type="ECO:0000313" key="1">
    <source>
        <dbReference type="EMBL" id="MRX82266.1"/>
    </source>
</evidence>
<name>A0A6N7RLY4_9ACTN</name>
<organism evidence="1 2">
    <name type="scientific">Eggerthella guodeyinii</name>
    <dbReference type="NCBI Taxonomy" id="2690837"/>
    <lineage>
        <taxon>Bacteria</taxon>
        <taxon>Bacillati</taxon>
        <taxon>Actinomycetota</taxon>
        <taxon>Coriobacteriia</taxon>
        <taxon>Eggerthellales</taxon>
        <taxon>Eggerthellaceae</taxon>
        <taxon>Eggerthella</taxon>
    </lineage>
</organism>